<dbReference type="EMBL" id="JBHSMT010000009">
    <property type="protein sequence ID" value="MFC5473397.1"/>
    <property type="molecule type" value="Genomic_DNA"/>
</dbReference>
<keyword evidence="3" id="KW-1185">Reference proteome</keyword>
<comment type="caution">
    <text evidence="2">The sequence shown here is derived from an EMBL/GenBank/DDBJ whole genome shotgun (WGS) entry which is preliminary data.</text>
</comment>
<accession>A0ABW0M8Q1</accession>
<dbReference type="RefSeq" id="WP_378995805.1">
    <property type="nucleotide sequence ID" value="NZ_JBHSMT010000009.1"/>
</dbReference>
<evidence type="ECO:0000313" key="3">
    <source>
        <dbReference type="Proteomes" id="UP001596045"/>
    </source>
</evidence>
<organism evidence="2 3">
    <name type="scientific">Paraherbaspirillum soli</name>
    <dbReference type="NCBI Taxonomy" id="631222"/>
    <lineage>
        <taxon>Bacteria</taxon>
        <taxon>Pseudomonadati</taxon>
        <taxon>Pseudomonadota</taxon>
        <taxon>Betaproteobacteria</taxon>
        <taxon>Burkholderiales</taxon>
        <taxon>Oxalobacteraceae</taxon>
        <taxon>Paraherbaspirillum</taxon>
    </lineage>
</organism>
<dbReference type="Pfam" id="PF05016">
    <property type="entry name" value="ParE_toxin"/>
    <property type="match status" value="1"/>
</dbReference>
<protein>
    <submittedName>
        <fullName evidence="2">Type II toxin-antitoxin system RelE/ParE family toxin</fullName>
    </submittedName>
</protein>
<dbReference type="SUPFAM" id="SSF143011">
    <property type="entry name" value="RelE-like"/>
    <property type="match status" value="1"/>
</dbReference>
<dbReference type="InterPro" id="IPR035093">
    <property type="entry name" value="RelE/ParE_toxin_dom_sf"/>
</dbReference>
<dbReference type="InterPro" id="IPR007712">
    <property type="entry name" value="RelE/ParE_toxin"/>
</dbReference>
<evidence type="ECO:0000313" key="2">
    <source>
        <dbReference type="EMBL" id="MFC5473397.1"/>
    </source>
</evidence>
<evidence type="ECO:0000256" key="1">
    <source>
        <dbReference type="ARBA" id="ARBA00022649"/>
    </source>
</evidence>
<dbReference type="Gene3D" id="3.30.2310.20">
    <property type="entry name" value="RelE-like"/>
    <property type="match status" value="1"/>
</dbReference>
<reference evidence="3" key="1">
    <citation type="journal article" date="2019" name="Int. J. Syst. Evol. Microbiol.">
        <title>The Global Catalogue of Microorganisms (GCM) 10K type strain sequencing project: providing services to taxonomists for standard genome sequencing and annotation.</title>
        <authorList>
            <consortium name="The Broad Institute Genomics Platform"/>
            <consortium name="The Broad Institute Genome Sequencing Center for Infectious Disease"/>
            <person name="Wu L."/>
            <person name="Ma J."/>
        </authorList>
    </citation>
    <scope>NUCLEOTIDE SEQUENCE [LARGE SCALE GENOMIC DNA]</scope>
    <source>
        <strain evidence="3">JCM 17066</strain>
    </source>
</reference>
<sequence>MSLQVVILESAEHDLKELREYIVKNFSVESWQDTYAKLKQAIRNLQTFPQAGFLPEEIEKLNLSQYRQILSGMNRIIYEVRQEIIYIHIIVDARRDMPSLLTRRLLRTT</sequence>
<dbReference type="Proteomes" id="UP001596045">
    <property type="component" value="Unassembled WGS sequence"/>
</dbReference>
<name>A0ABW0M8Q1_9BURK</name>
<proteinExistence type="predicted"/>
<keyword evidence="1" id="KW-1277">Toxin-antitoxin system</keyword>
<gene>
    <name evidence="2" type="ORF">ACFPM8_05445</name>
</gene>